<name>A0A409Y086_9AGAR</name>
<evidence type="ECO:0000313" key="2">
    <source>
        <dbReference type="EMBL" id="PPQ96381.1"/>
    </source>
</evidence>
<keyword evidence="3" id="KW-1185">Reference proteome</keyword>
<dbReference type="InParanoid" id="A0A409Y086"/>
<dbReference type="EMBL" id="NHYE01001375">
    <property type="protein sequence ID" value="PPQ96381.1"/>
    <property type="molecule type" value="Genomic_DNA"/>
</dbReference>
<dbReference type="OrthoDB" id="3222645at2759"/>
<dbReference type="STRING" id="231916.A0A409Y086"/>
<accession>A0A409Y086</accession>
<organism evidence="2 3">
    <name type="scientific">Gymnopilus dilepis</name>
    <dbReference type="NCBI Taxonomy" id="231916"/>
    <lineage>
        <taxon>Eukaryota</taxon>
        <taxon>Fungi</taxon>
        <taxon>Dikarya</taxon>
        <taxon>Basidiomycota</taxon>
        <taxon>Agaricomycotina</taxon>
        <taxon>Agaricomycetes</taxon>
        <taxon>Agaricomycetidae</taxon>
        <taxon>Agaricales</taxon>
        <taxon>Agaricineae</taxon>
        <taxon>Hymenogastraceae</taxon>
        <taxon>Gymnopilus</taxon>
    </lineage>
</organism>
<dbReference type="AlphaFoldDB" id="A0A409Y086"/>
<dbReference type="Proteomes" id="UP000284706">
    <property type="component" value="Unassembled WGS sequence"/>
</dbReference>
<sequence>MMQPTPSPHSFPLSLWPSSRFGGFLTTIGLSVAAAYGTVKVAQLWRDLQRAHEAVLEKSRRQEEELVSLRQFLKEKDTEVEQRKAAVLSHAKEVDGLRKRIVDLERERDVARQQHQTFTDQAKNLGSRNQRLEGELQRLRAEHMQTTQLLDVRSAELKGAQAFLTKDDRLSGADVIKLVEELNGEIMQTAASMAEELTITEKVQGNGTEEVDREAEPEYIADAHSRTEEIIGPRMTSLLKTSDHHEDPILVQIALQAAMAAYCHWIASSWAFESPEDEHMLSEVYARVREIEEQAVSGRWRQLTRVHLQRMLVHEPDLVSDMIDACAKIFISAGLKEGSSTIYQRISDRFGTAMSRLMTKAQQLNKEIGEGITSCDLEALYIAPDVAFNAMMMEDALGSPDGKASELGHEKILCTTDLGLVRAEKISGKVGEWREAVLLKPKVMLYSGIAGSNGKVE</sequence>
<feature type="coiled-coil region" evidence="1">
    <location>
        <begin position="56"/>
        <end position="149"/>
    </location>
</feature>
<evidence type="ECO:0000256" key="1">
    <source>
        <dbReference type="SAM" id="Coils"/>
    </source>
</evidence>
<comment type="caution">
    <text evidence="2">The sequence shown here is derived from an EMBL/GenBank/DDBJ whole genome shotgun (WGS) entry which is preliminary data.</text>
</comment>
<protein>
    <submittedName>
        <fullName evidence="2">Uncharacterized protein</fullName>
    </submittedName>
</protein>
<keyword evidence="1" id="KW-0175">Coiled coil</keyword>
<evidence type="ECO:0000313" key="3">
    <source>
        <dbReference type="Proteomes" id="UP000284706"/>
    </source>
</evidence>
<proteinExistence type="predicted"/>
<reference evidence="2 3" key="1">
    <citation type="journal article" date="2018" name="Evol. Lett.">
        <title>Horizontal gene cluster transfer increased hallucinogenic mushroom diversity.</title>
        <authorList>
            <person name="Reynolds H.T."/>
            <person name="Vijayakumar V."/>
            <person name="Gluck-Thaler E."/>
            <person name="Korotkin H.B."/>
            <person name="Matheny P.B."/>
            <person name="Slot J.C."/>
        </authorList>
    </citation>
    <scope>NUCLEOTIDE SEQUENCE [LARGE SCALE GENOMIC DNA]</scope>
    <source>
        <strain evidence="2 3">SRW20</strain>
    </source>
</reference>
<gene>
    <name evidence="2" type="ORF">CVT26_004983</name>
</gene>